<feature type="compositionally biased region" description="Polar residues" evidence="10">
    <location>
        <begin position="222"/>
        <end position="233"/>
    </location>
</feature>
<name>A0A914PLE4_9BILA</name>
<accession>A0A914PLE4</accession>
<evidence type="ECO:0000313" key="11">
    <source>
        <dbReference type="Proteomes" id="UP000887578"/>
    </source>
</evidence>
<keyword evidence="4 9" id="KW-0813">Transport</keyword>
<reference evidence="12" key="1">
    <citation type="submission" date="2022-11" db="UniProtKB">
        <authorList>
            <consortium name="WormBaseParasite"/>
        </authorList>
    </citation>
    <scope>IDENTIFICATION</scope>
</reference>
<comment type="similarity">
    <text evidence="3 9">Belongs to the riboflavin transporter family.</text>
</comment>
<feature type="transmembrane region" description="Helical" evidence="9">
    <location>
        <begin position="139"/>
        <end position="159"/>
    </location>
</feature>
<feature type="transmembrane region" description="Helical" evidence="9">
    <location>
        <begin position="43"/>
        <end position="62"/>
    </location>
</feature>
<feature type="transmembrane region" description="Helical" evidence="9">
    <location>
        <begin position="261"/>
        <end position="282"/>
    </location>
</feature>
<evidence type="ECO:0000256" key="2">
    <source>
        <dbReference type="ARBA" id="ARBA00004651"/>
    </source>
</evidence>
<dbReference type="PANTHER" id="PTHR12929:SF10">
    <property type="entry name" value="RIBOFLAVIN TRANSPORTER"/>
    <property type="match status" value="1"/>
</dbReference>
<organism evidence="11 12">
    <name type="scientific">Panagrolaimus davidi</name>
    <dbReference type="NCBI Taxonomy" id="227884"/>
    <lineage>
        <taxon>Eukaryota</taxon>
        <taxon>Metazoa</taxon>
        <taxon>Ecdysozoa</taxon>
        <taxon>Nematoda</taxon>
        <taxon>Chromadorea</taxon>
        <taxon>Rhabditida</taxon>
        <taxon>Tylenchina</taxon>
        <taxon>Panagrolaimomorpha</taxon>
        <taxon>Panagrolaimoidea</taxon>
        <taxon>Panagrolaimidae</taxon>
        <taxon>Panagrolaimus</taxon>
    </lineage>
</organism>
<dbReference type="Pfam" id="PF06237">
    <property type="entry name" value="SLC52_ribofla_tr"/>
    <property type="match status" value="1"/>
</dbReference>
<comment type="subcellular location">
    <subcellularLocation>
        <location evidence="2 9">Cell membrane</location>
        <topology evidence="2 9">Multi-pass membrane protein</topology>
    </subcellularLocation>
</comment>
<evidence type="ECO:0000256" key="4">
    <source>
        <dbReference type="ARBA" id="ARBA00022448"/>
    </source>
</evidence>
<feature type="transmembrane region" description="Helical" evidence="9">
    <location>
        <begin position="74"/>
        <end position="94"/>
    </location>
</feature>
<sequence length="430" mass="47459">MVSLLTYILVAVFGSSSWLSTNSVWMELSLMVANLPEGWTLPSYLSAVVQLACIGPLLYSIIHKCTNFDIPKAPVIQGLLVLCTGCSLAMAFLWDQTTIIFGAERSIALIIIMFFMALVNATSNVLFMPYMATFHPTYLTAYFVGMGLSSLIPSIFSLIQGTGTYECTNNTETGIIEPNYLSPKFTVQGYNIIMFAWLSLTVVSFAFLHWGRHLIQREKTSKSQTGNDTTSDSPADEFSPLNTQQSLSESEMNDRTSFTRYCILLGCLAFICAQMNGIVPNIQSYSTLPYSQLTYHLALALGNLAQAVACFIPLWIQPRSIPILTFLTIIASGFCGYIVLLAAQSPTPILLHSYWGNFLSVFASIMAASLHAYLRTVFTSVIREDNPDSESRLFWCGVFMQIGSFIGTTIMFPLVNVAQLFQSAPACSNY</sequence>
<keyword evidence="7 9" id="KW-1133">Transmembrane helix</keyword>
<dbReference type="Proteomes" id="UP000887578">
    <property type="component" value="Unplaced"/>
</dbReference>
<dbReference type="PANTHER" id="PTHR12929">
    <property type="entry name" value="SOLUTE CARRIER FAMILY 52"/>
    <property type="match status" value="1"/>
</dbReference>
<evidence type="ECO:0000256" key="7">
    <source>
        <dbReference type="ARBA" id="ARBA00022989"/>
    </source>
</evidence>
<feature type="region of interest" description="Disordered" evidence="10">
    <location>
        <begin position="219"/>
        <end position="251"/>
    </location>
</feature>
<dbReference type="WBParaSite" id="PDA_v2.g1561.t1">
    <property type="protein sequence ID" value="PDA_v2.g1561.t1"/>
    <property type="gene ID" value="PDA_v2.g1561"/>
</dbReference>
<evidence type="ECO:0000256" key="10">
    <source>
        <dbReference type="SAM" id="MobiDB-lite"/>
    </source>
</evidence>
<keyword evidence="11" id="KW-1185">Reference proteome</keyword>
<keyword evidence="8 9" id="KW-0472">Membrane</keyword>
<feature type="compositionally biased region" description="Polar residues" evidence="10">
    <location>
        <begin position="240"/>
        <end position="251"/>
    </location>
</feature>
<evidence type="ECO:0000313" key="12">
    <source>
        <dbReference type="WBParaSite" id="PDA_v2.g1561.t1"/>
    </source>
</evidence>
<evidence type="ECO:0000256" key="6">
    <source>
        <dbReference type="ARBA" id="ARBA00022692"/>
    </source>
</evidence>
<evidence type="ECO:0000256" key="8">
    <source>
        <dbReference type="ARBA" id="ARBA00023136"/>
    </source>
</evidence>
<dbReference type="AlphaFoldDB" id="A0A914PLE4"/>
<feature type="transmembrane region" description="Helical" evidence="9">
    <location>
        <begin position="323"/>
        <end position="342"/>
    </location>
</feature>
<keyword evidence="6 9" id="KW-0812">Transmembrane</keyword>
<dbReference type="InterPro" id="IPR009357">
    <property type="entry name" value="Riboflavin_transptr"/>
</dbReference>
<protein>
    <recommendedName>
        <fullName evidence="9">Riboflavin transporter</fullName>
    </recommendedName>
</protein>
<proteinExistence type="inferred from homology"/>
<evidence type="ECO:0000256" key="9">
    <source>
        <dbReference type="RuleBase" id="RU368035"/>
    </source>
</evidence>
<evidence type="ECO:0000256" key="5">
    <source>
        <dbReference type="ARBA" id="ARBA00022475"/>
    </source>
</evidence>
<feature type="transmembrane region" description="Helical" evidence="9">
    <location>
        <begin position="106"/>
        <end position="127"/>
    </location>
</feature>
<comment type="function">
    <text evidence="9">Plasma membrane transporter mediating the uptake by cells of the water soluble vitamin B2/riboflavin that plays a key role in biochemical oxidation-reduction reactions of the carbohydrate, lipid, and amino acid metabolism.</text>
</comment>
<feature type="transmembrane region" description="Helical" evidence="9">
    <location>
        <begin position="294"/>
        <end position="316"/>
    </location>
</feature>
<evidence type="ECO:0000256" key="3">
    <source>
        <dbReference type="ARBA" id="ARBA00006366"/>
    </source>
</evidence>
<feature type="transmembrane region" description="Helical" evidence="9">
    <location>
        <begin position="354"/>
        <end position="373"/>
    </location>
</feature>
<dbReference type="GO" id="GO:0032217">
    <property type="term" value="F:riboflavin transmembrane transporter activity"/>
    <property type="evidence" value="ECO:0007669"/>
    <property type="project" value="UniProtKB-UniRule"/>
</dbReference>
<keyword evidence="5 9" id="KW-1003">Cell membrane</keyword>
<feature type="transmembrane region" description="Helical" evidence="9">
    <location>
        <begin position="189"/>
        <end position="210"/>
    </location>
</feature>
<evidence type="ECO:0000256" key="1">
    <source>
        <dbReference type="ARBA" id="ARBA00000215"/>
    </source>
</evidence>
<dbReference type="GO" id="GO:0005886">
    <property type="term" value="C:plasma membrane"/>
    <property type="evidence" value="ECO:0007669"/>
    <property type="project" value="UniProtKB-SubCell"/>
</dbReference>
<feature type="transmembrane region" description="Helical" evidence="9">
    <location>
        <begin position="393"/>
        <end position="415"/>
    </location>
</feature>
<comment type="catalytic activity">
    <reaction evidence="1 9">
        <text>riboflavin(in) = riboflavin(out)</text>
        <dbReference type="Rhea" id="RHEA:35015"/>
        <dbReference type="ChEBI" id="CHEBI:57986"/>
    </reaction>
</comment>